<dbReference type="Pfam" id="PF08284">
    <property type="entry name" value="RVP_2"/>
    <property type="match status" value="1"/>
</dbReference>
<evidence type="ECO:0000313" key="4">
    <source>
        <dbReference type="Proteomes" id="UP000655225"/>
    </source>
</evidence>
<dbReference type="Pfam" id="PF21737">
    <property type="entry name" value="DUF6865"/>
    <property type="match status" value="1"/>
</dbReference>
<dbReference type="AlphaFoldDB" id="A0A834YFY2"/>
<dbReference type="Proteomes" id="UP000655225">
    <property type="component" value="Unassembled WGS sequence"/>
</dbReference>
<reference evidence="3 4" key="1">
    <citation type="submission" date="2020-04" db="EMBL/GenBank/DDBJ databases">
        <title>Plant Genome Project.</title>
        <authorList>
            <person name="Zhang R.-G."/>
        </authorList>
    </citation>
    <scope>NUCLEOTIDE SEQUENCE [LARGE SCALE GENOMIC DNA]</scope>
    <source>
        <strain evidence="3">YNK0</strain>
        <tissue evidence="3">Leaf</tissue>
    </source>
</reference>
<proteinExistence type="predicted"/>
<dbReference type="Gene3D" id="2.40.70.10">
    <property type="entry name" value="Acid Proteases"/>
    <property type="match status" value="1"/>
</dbReference>
<accession>A0A834YFY2</accession>
<protein>
    <recommendedName>
        <fullName evidence="2">Retrotransposon gag domain-containing protein</fullName>
    </recommendedName>
</protein>
<dbReference type="InterPro" id="IPR021109">
    <property type="entry name" value="Peptidase_aspartic_dom_sf"/>
</dbReference>
<dbReference type="InterPro" id="IPR005162">
    <property type="entry name" value="Retrotrans_gag_dom"/>
</dbReference>
<keyword evidence="4" id="KW-1185">Reference proteome</keyword>
<evidence type="ECO:0000313" key="3">
    <source>
        <dbReference type="EMBL" id="KAF8379112.1"/>
    </source>
</evidence>
<dbReference type="InterPro" id="IPR049198">
    <property type="entry name" value="DUF6865"/>
</dbReference>
<dbReference type="OrthoDB" id="2013610at2759"/>
<sequence>MVRLAAIHLTGDAIPWYQWMKKTIGEVMWRQFVRALCVRFRPAESEDPSGMLSKLCQTSIVREYQSQFEKLANRTQQLPELFLIGCFISGLRDDIQVGVKISQPTSLIQAFHFASLYEESVTIQRRSNRPNMSRPTNVTTPFPSKEGVPIVKRLTPAEAEEHRKKGLCYNCDELLSPVQKCKGQLAIIEGVELENYELDDTMDEDNEQTDAGHVSVHALFGSHGSKTMRIKGFAKCQPVTILIDLGSTHDFISLDLAKVLDYRICRDVQLEVMVSNGGMIKSKGMCLGVPLIMQDYDCLVDCHVLQLGGCDVVLGTRCLKHLLNQKIVTPAQQKCLTKLLGYDYDIVYLKGSENSAADALSRRFEQGTIMALSTTTWDVMQDVTSSYEIDPSIQDLILRVTNHGDSVPHYTFLNGILQYKGHLVLGSLAVIRNKDSAMEKFIKRQLGLEIFDFATFRVLIYPVLELDWLHQGEANLMGSRRREHFHLMDTKAPGKKVSQELARESLIAISQSLPEKVLDSKLSFEDLNSLDVVEVIDSHGAEKYRSKLISISYAESPDIKSKTFTSFVGKV</sequence>
<dbReference type="CDD" id="cd00303">
    <property type="entry name" value="retropepsin_like"/>
    <property type="match status" value="1"/>
</dbReference>
<name>A0A834YFY2_TETSI</name>
<comment type="caution">
    <text evidence="3">The sequence shown here is derived from an EMBL/GenBank/DDBJ whole genome shotgun (WGS) entry which is preliminary data.</text>
</comment>
<dbReference type="PANTHER" id="PTHR35282:SF2">
    <property type="entry name" value="F5D14.24 PROTEIN"/>
    <property type="match status" value="1"/>
</dbReference>
<gene>
    <name evidence="3" type="ORF">HHK36_028541</name>
</gene>
<evidence type="ECO:0000259" key="2">
    <source>
        <dbReference type="Pfam" id="PF03732"/>
    </source>
</evidence>
<dbReference type="Pfam" id="PF03732">
    <property type="entry name" value="Retrotrans_gag"/>
    <property type="match status" value="1"/>
</dbReference>
<dbReference type="EMBL" id="JABCRI010000022">
    <property type="protein sequence ID" value="KAF8379112.1"/>
    <property type="molecule type" value="Genomic_DNA"/>
</dbReference>
<feature type="compositionally biased region" description="Polar residues" evidence="1">
    <location>
        <begin position="125"/>
        <end position="142"/>
    </location>
</feature>
<dbReference type="PANTHER" id="PTHR35282">
    <property type="entry name" value="F5D14.24 PROTEIN"/>
    <property type="match status" value="1"/>
</dbReference>
<organism evidence="3 4">
    <name type="scientific">Tetracentron sinense</name>
    <name type="common">Spur-leaf</name>
    <dbReference type="NCBI Taxonomy" id="13715"/>
    <lineage>
        <taxon>Eukaryota</taxon>
        <taxon>Viridiplantae</taxon>
        <taxon>Streptophyta</taxon>
        <taxon>Embryophyta</taxon>
        <taxon>Tracheophyta</taxon>
        <taxon>Spermatophyta</taxon>
        <taxon>Magnoliopsida</taxon>
        <taxon>Trochodendrales</taxon>
        <taxon>Trochodendraceae</taxon>
        <taxon>Tetracentron</taxon>
    </lineage>
</organism>
<evidence type="ECO:0000256" key="1">
    <source>
        <dbReference type="SAM" id="MobiDB-lite"/>
    </source>
</evidence>
<feature type="domain" description="Retrotransposon gag" evidence="2">
    <location>
        <begin position="3"/>
        <end position="93"/>
    </location>
</feature>
<feature type="region of interest" description="Disordered" evidence="1">
    <location>
        <begin position="125"/>
        <end position="145"/>
    </location>
</feature>